<dbReference type="EMBL" id="JBFRCH010000024">
    <property type="protein sequence ID" value="MEX3935832.1"/>
    <property type="molecule type" value="Genomic_DNA"/>
</dbReference>
<proteinExistence type="predicted"/>
<evidence type="ECO:0000313" key="2">
    <source>
        <dbReference type="Proteomes" id="UP001558850"/>
    </source>
</evidence>
<dbReference type="Proteomes" id="UP001558850">
    <property type="component" value="Unassembled WGS sequence"/>
</dbReference>
<keyword evidence="2" id="KW-1185">Reference proteome</keyword>
<comment type="caution">
    <text evidence="1">The sequence shown here is derived from an EMBL/GenBank/DDBJ whole genome shotgun (WGS) entry which is preliminary data.</text>
</comment>
<name>A0ACC6U8K7_9BURK</name>
<gene>
    <name evidence="1" type="ORF">AB4Y32_29245</name>
</gene>
<protein>
    <submittedName>
        <fullName evidence="1">Uncharacterized protein</fullName>
    </submittedName>
</protein>
<sequence length="54" mass="5797">MLTGHLTLELDNGKTKELQAHDIVIQRGTRHAWRNPSAAPATVLFVLVGSASSS</sequence>
<accession>A0ACC6U8K7</accession>
<reference evidence="1" key="1">
    <citation type="submission" date="2024-07" db="EMBL/GenBank/DDBJ databases">
        <title>A survey of Mimosa microsymbionts across Brazilian biomes reveals a high diversity of Paraburkholderia nodulating endemic species, but also that Cupriavidus is common as a symbiont of widespread species.</title>
        <authorList>
            <person name="Rouws L."/>
            <person name="Barauna A."/>
            <person name="Beukes C."/>
            <person name="Rouws J.R.C."/>
            <person name="De Faria S.M."/>
            <person name="Gross E."/>
            <person name="Bueno Dos Reis Junior F."/>
            <person name="Simon M.F."/>
            <person name="Maluk M."/>
            <person name="Odee D.W."/>
            <person name="Kenicer G."/>
            <person name="Young J.P.W."/>
            <person name="Reis V.M."/>
            <person name="Zilli J."/>
            <person name="James E.K."/>
        </authorList>
    </citation>
    <scope>NUCLEOTIDE SEQUENCE</scope>
    <source>
        <strain evidence="1">EG181B</strain>
    </source>
</reference>
<organism evidence="1 2">
    <name type="scientific">Paraburkholderia phymatum</name>
    <dbReference type="NCBI Taxonomy" id="148447"/>
    <lineage>
        <taxon>Bacteria</taxon>
        <taxon>Pseudomonadati</taxon>
        <taxon>Pseudomonadota</taxon>
        <taxon>Betaproteobacteria</taxon>
        <taxon>Burkholderiales</taxon>
        <taxon>Burkholderiaceae</taxon>
        <taxon>Paraburkholderia</taxon>
    </lineage>
</organism>
<evidence type="ECO:0000313" key="1">
    <source>
        <dbReference type="EMBL" id="MEX3935832.1"/>
    </source>
</evidence>